<accession>A0ABU0AFA5</accession>
<evidence type="ECO:0000313" key="4">
    <source>
        <dbReference type="EMBL" id="MDQ0269933.1"/>
    </source>
</evidence>
<dbReference type="EMBL" id="JAUSUB010000006">
    <property type="protein sequence ID" value="MDQ0269933.1"/>
    <property type="molecule type" value="Genomic_DNA"/>
</dbReference>
<feature type="compositionally biased region" description="Gly residues" evidence="1">
    <location>
        <begin position="745"/>
        <end position="761"/>
    </location>
</feature>
<feature type="transmembrane region" description="Helical" evidence="2">
    <location>
        <begin position="426"/>
        <end position="444"/>
    </location>
</feature>
<keyword evidence="2" id="KW-0812">Transmembrane</keyword>
<feature type="transmembrane region" description="Helical" evidence="2">
    <location>
        <begin position="333"/>
        <end position="351"/>
    </location>
</feature>
<comment type="caution">
    <text evidence="4">The sequence shown here is derived from an EMBL/GenBank/DDBJ whole genome shotgun (WGS) entry which is preliminary data.</text>
</comment>
<reference evidence="4 5" key="1">
    <citation type="submission" date="2023-07" db="EMBL/GenBank/DDBJ databases">
        <title>Genomic Encyclopedia of Type Strains, Phase IV (KMG-IV): sequencing the most valuable type-strain genomes for metagenomic binning, comparative biology and taxonomic classification.</title>
        <authorList>
            <person name="Goeker M."/>
        </authorList>
    </citation>
    <scope>NUCLEOTIDE SEQUENCE [LARGE SCALE GENOMIC DNA]</scope>
    <source>
        <strain evidence="4 5">DSM 23494</strain>
    </source>
</reference>
<dbReference type="PANTHER" id="PTHR38812">
    <property type="entry name" value="MU-LIKE PROPHAGE FLUMU PROTEIN GP42"/>
    <property type="match status" value="1"/>
</dbReference>
<feature type="transmembrane region" description="Helical" evidence="2">
    <location>
        <begin position="514"/>
        <end position="533"/>
    </location>
</feature>
<name>A0ABU0AFA5_9BACI</name>
<keyword evidence="2" id="KW-1133">Transmembrane helix</keyword>
<protein>
    <submittedName>
        <fullName evidence="4">Tape measure domain-containing protein</fullName>
    </submittedName>
</protein>
<dbReference type="PANTHER" id="PTHR38812:SF2">
    <property type="entry name" value="MU-LIKE PROPHAGE FLUMU PROTEIN GP42"/>
    <property type="match status" value="1"/>
</dbReference>
<feature type="transmembrane region" description="Helical" evidence="2">
    <location>
        <begin position="450"/>
        <end position="469"/>
    </location>
</feature>
<evidence type="ECO:0000313" key="5">
    <source>
        <dbReference type="Proteomes" id="UP001238088"/>
    </source>
</evidence>
<feature type="domain" description="Tape measure protein N-terminal" evidence="3">
    <location>
        <begin position="139"/>
        <end position="307"/>
    </location>
</feature>
<dbReference type="RefSeq" id="WP_307473904.1">
    <property type="nucleotide sequence ID" value="NZ_JAUSUB010000006.1"/>
</dbReference>
<evidence type="ECO:0000259" key="3">
    <source>
        <dbReference type="Pfam" id="PF20155"/>
    </source>
</evidence>
<dbReference type="Pfam" id="PF20155">
    <property type="entry name" value="TMP_3"/>
    <property type="match status" value="1"/>
</dbReference>
<dbReference type="InterPro" id="IPR013491">
    <property type="entry name" value="Tape_meas_N"/>
</dbReference>
<feature type="transmembrane region" description="Helical" evidence="2">
    <location>
        <begin position="476"/>
        <end position="494"/>
    </location>
</feature>
<feature type="transmembrane region" description="Helical" evidence="2">
    <location>
        <begin position="363"/>
        <end position="392"/>
    </location>
</feature>
<dbReference type="Proteomes" id="UP001238088">
    <property type="component" value="Unassembled WGS sequence"/>
</dbReference>
<feature type="region of interest" description="Disordered" evidence="1">
    <location>
        <begin position="737"/>
        <end position="773"/>
    </location>
</feature>
<evidence type="ECO:0000256" key="2">
    <source>
        <dbReference type="SAM" id="Phobius"/>
    </source>
</evidence>
<gene>
    <name evidence="4" type="ORF">J2S17_001805</name>
</gene>
<feature type="transmembrane region" description="Helical" evidence="2">
    <location>
        <begin position="398"/>
        <end position="419"/>
    </location>
</feature>
<proteinExistence type="predicted"/>
<sequence>MSGAQTTLSLQDRLTGPLTKIMRAMDSTIRVMEQMDSSTQRLDQRSLANARRNISSASADLERLRSSMASAGRGTEAAARQQERFNHSLGDGLSVIKDYAGGLLAAIGAYQVFNAAKNMLSDMFSRGVDFHAFRQSSEVAFTTFLGDAEKAKQYMDDMYAFALKTPFAYPDLLESSRNLIAFGIEAQNTFPIMQAIGDAVAGIGGGNAEMQNMADIFGQIQSQGKLTMMEVNRLSSYGVNSIEMLAAASGTTGDEIRKQISSGAIGAGQAISTLVEGMNDKFGGLMEGVKGTWRGAIDSMNSARRNAGAAMMKDFMEPLTNAVGVVTDGFKKVPVYIGPAVAAFIPLLNMFNKTFSEGRFDGVFSGIGASLTFLATLLFWVGQSALWIAGIFADNWSWIAPILTALAAVLGTIISILLIKYAVLGLIRLATLVWATAQWAVNAAYLANPIGWVLLGIVAVIALVIYAMVAWGEQTAVVIGWIVGSIYWLGAVFYNVLMGIGNFGIVVAEWFVNIWNQAVFMAQLAWIGFNLFVRMVLDGIGNKALSVAEFFIDTWNNATYSVQMFFYHLQKFALTVAAAIARGVEGIINSALSAISSLVSAAAGKLNSLIGMVNNIPGVNISAIGSVDLKISNKASSAIDSFKNSLEAPTKAATANLGRMNTAGEYMSSVNLPNAPEKVSFGRLDYANTGAAFDKGYNVGSNMSLKASDKLSNAVDKVTGVFSGKNQENLLNAGEVPTAGFDPNLGGGGKTAPGAAGGKGKGNNPTGGKLDSIGKIDNEINIAEEDLKILRDLADIRSIQNFVTLTPQVTFGDLTVREESDINKIVRKIEKMLEDEMENSAKGVYK</sequence>
<evidence type="ECO:0000256" key="1">
    <source>
        <dbReference type="SAM" id="MobiDB-lite"/>
    </source>
</evidence>
<dbReference type="InterPro" id="IPR053058">
    <property type="entry name" value="Mulikevirus_tape_measure"/>
</dbReference>
<keyword evidence="2" id="KW-0472">Membrane</keyword>
<dbReference type="NCBIfam" id="TIGR02675">
    <property type="entry name" value="tape_meas_nterm"/>
    <property type="match status" value="1"/>
</dbReference>
<organism evidence="4 5">
    <name type="scientific">Cytobacillus purgationiresistens</name>
    <dbReference type="NCBI Taxonomy" id="863449"/>
    <lineage>
        <taxon>Bacteria</taxon>
        <taxon>Bacillati</taxon>
        <taxon>Bacillota</taxon>
        <taxon>Bacilli</taxon>
        <taxon>Bacillales</taxon>
        <taxon>Bacillaceae</taxon>
        <taxon>Cytobacillus</taxon>
    </lineage>
</organism>
<keyword evidence="5" id="KW-1185">Reference proteome</keyword>